<evidence type="ECO:0000313" key="2">
    <source>
        <dbReference type="EMBL" id="MCR2043390.1"/>
    </source>
</evidence>
<feature type="transmembrane region" description="Helical" evidence="1">
    <location>
        <begin position="228"/>
        <end position="251"/>
    </location>
</feature>
<gene>
    <name evidence="2" type="ORF">NSA23_04580</name>
</gene>
<keyword evidence="1" id="KW-0472">Membrane</keyword>
<accession>A0A9X2MHW8</accession>
<dbReference type="EMBL" id="JANJZL010000002">
    <property type="protein sequence ID" value="MCR2043390.1"/>
    <property type="molecule type" value="Genomic_DNA"/>
</dbReference>
<dbReference type="RefSeq" id="WP_257490274.1">
    <property type="nucleotide sequence ID" value="NZ_JANJZL010000002.1"/>
</dbReference>
<comment type="caution">
    <text evidence="2">The sequence shown here is derived from an EMBL/GenBank/DDBJ whole genome shotgun (WGS) entry which is preliminary data.</text>
</comment>
<feature type="transmembrane region" description="Helical" evidence="1">
    <location>
        <begin position="100"/>
        <end position="132"/>
    </location>
</feature>
<protein>
    <submittedName>
        <fullName evidence="2">ABC transporter permease</fullName>
    </submittedName>
</protein>
<proteinExistence type="predicted"/>
<feature type="transmembrane region" description="Helical" evidence="1">
    <location>
        <begin position="56"/>
        <end position="79"/>
    </location>
</feature>
<reference evidence="2" key="1">
    <citation type="submission" date="2022-07" db="EMBL/GenBank/DDBJ databases">
        <title>Enhanced cultured diversity of the mouse gut microbiota enables custom-made synthetic communities.</title>
        <authorList>
            <person name="Afrizal A."/>
        </authorList>
    </citation>
    <scope>NUCLEOTIDE SEQUENCE</scope>
    <source>
        <strain evidence="2">DSM 29482</strain>
    </source>
</reference>
<dbReference type="CDD" id="cd21809">
    <property type="entry name" value="ABC-2_lan_permease-like"/>
    <property type="match status" value="1"/>
</dbReference>
<dbReference type="Proteomes" id="UP001142078">
    <property type="component" value="Unassembled WGS sequence"/>
</dbReference>
<dbReference type="AlphaFoldDB" id="A0A9X2MHW8"/>
<dbReference type="PANTHER" id="PTHR37305">
    <property type="entry name" value="INTEGRAL MEMBRANE PROTEIN-RELATED"/>
    <property type="match status" value="1"/>
</dbReference>
<dbReference type="Pfam" id="PF12730">
    <property type="entry name" value="ABC2_membrane_4"/>
    <property type="match status" value="1"/>
</dbReference>
<evidence type="ECO:0000313" key="3">
    <source>
        <dbReference type="Proteomes" id="UP001142078"/>
    </source>
</evidence>
<feature type="transmembrane region" description="Helical" evidence="1">
    <location>
        <begin position="20"/>
        <end position="36"/>
    </location>
</feature>
<organism evidence="2 3">
    <name type="scientific">Anaerosalibacter massiliensis</name>
    <dbReference type="NCBI Taxonomy" id="1347392"/>
    <lineage>
        <taxon>Bacteria</taxon>
        <taxon>Bacillati</taxon>
        <taxon>Bacillota</taxon>
        <taxon>Tissierellia</taxon>
        <taxon>Tissierellales</taxon>
        <taxon>Sporanaerobacteraceae</taxon>
        <taxon>Anaerosalibacter</taxon>
    </lineage>
</organism>
<keyword evidence="1" id="KW-1133">Transmembrane helix</keyword>
<evidence type="ECO:0000256" key="1">
    <source>
        <dbReference type="SAM" id="Phobius"/>
    </source>
</evidence>
<sequence length="256" mass="28925">MSFLSLIGVELKKIQHSKILWILLIPIVLLWIPAVINADLNFDTQLEGISPENNFLVQSFMGFAWFMYPASLVICTVLLNQTERSNRGILKMFSLPISRFKLCLAKFVVLLILAVVQMVIMLTMYFLCAAIASSIQDYQFILSPLIVLKEAGMIYLSSIPMATVYWMLATCIQTPIFSIGIGLATIVPSVLAINTKMWFLYPMCYPFMIITSEMHKMATNLGTFSYKLFPWIPVAMAFTVICLVISCIRFGQVEGR</sequence>
<dbReference type="PANTHER" id="PTHR37305:SF1">
    <property type="entry name" value="MEMBRANE PROTEIN"/>
    <property type="match status" value="1"/>
</dbReference>
<name>A0A9X2MHW8_9FIRM</name>
<keyword evidence="1" id="KW-0812">Transmembrane</keyword>
<keyword evidence="3" id="KW-1185">Reference proteome</keyword>